<comment type="caution">
    <text evidence="10">The sequence shown here is derived from an EMBL/GenBank/DDBJ whole genome shotgun (WGS) entry which is preliminary data.</text>
</comment>
<feature type="transmembrane region" description="Helical" evidence="8">
    <location>
        <begin position="174"/>
        <end position="194"/>
    </location>
</feature>
<evidence type="ECO:0000256" key="2">
    <source>
        <dbReference type="ARBA" id="ARBA00007362"/>
    </source>
</evidence>
<feature type="transmembrane region" description="Helical" evidence="8">
    <location>
        <begin position="68"/>
        <end position="89"/>
    </location>
</feature>
<keyword evidence="6 8" id="KW-1133">Transmembrane helix</keyword>
<evidence type="ECO:0000256" key="8">
    <source>
        <dbReference type="SAM" id="Phobius"/>
    </source>
</evidence>
<dbReference type="GO" id="GO:0005886">
    <property type="term" value="C:plasma membrane"/>
    <property type="evidence" value="ECO:0007669"/>
    <property type="project" value="UniProtKB-SubCell"/>
</dbReference>
<feature type="transmembrane region" description="Helical" evidence="8">
    <location>
        <begin position="206"/>
        <end position="229"/>
    </location>
</feature>
<comment type="subcellular location">
    <subcellularLocation>
        <location evidence="1">Cell membrane</location>
        <topology evidence="1">Multi-pass membrane protein</topology>
    </subcellularLocation>
</comment>
<feature type="transmembrane region" description="Helical" evidence="8">
    <location>
        <begin position="38"/>
        <end position="56"/>
    </location>
</feature>
<feature type="transmembrane region" description="Helical" evidence="8">
    <location>
        <begin position="7"/>
        <end position="26"/>
    </location>
</feature>
<accession>A0A4R6UHX9</accession>
<dbReference type="InterPro" id="IPR037185">
    <property type="entry name" value="EmrE-like"/>
</dbReference>
<feature type="transmembrane region" description="Helical" evidence="8">
    <location>
        <begin position="145"/>
        <end position="162"/>
    </location>
</feature>
<keyword evidence="4" id="KW-1003">Cell membrane</keyword>
<dbReference type="PANTHER" id="PTHR22911:SF137">
    <property type="entry name" value="SOLUTE CARRIER FAMILY 35 MEMBER G2-RELATED"/>
    <property type="match status" value="1"/>
</dbReference>
<evidence type="ECO:0000313" key="11">
    <source>
        <dbReference type="Proteomes" id="UP000295281"/>
    </source>
</evidence>
<dbReference type="SUPFAM" id="SSF103481">
    <property type="entry name" value="Multidrug resistance efflux transporter EmrE"/>
    <property type="match status" value="2"/>
</dbReference>
<dbReference type="InterPro" id="IPR000620">
    <property type="entry name" value="EamA_dom"/>
</dbReference>
<keyword evidence="5 8" id="KW-0812">Transmembrane</keyword>
<feature type="transmembrane region" description="Helical" evidence="8">
    <location>
        <begin position="95"/>
        <end position="115"/>
    </location>
</feature>
<evidence type="ECO:0000259" key="9">
    <source>
        <dbReference type="Pfam" id="PF00892"/>
    </source>
</evidence>
<keyword evidence="3" id="KW-0813">Transport</keyword>
<organism evidence="10 11">
    <name type="scientific">Actinorugispora endophytica</name>
    <dbReference type="NCBI Taxonomy" id="1605990"/>
    <lineage>
        <taxon>Bacteria</taxon>
        <taxon>Bacillati</taxon>
        <taxon>Actinomycetota</taxon>
        <taxon>Actinomycetes</taxon>
        <taxon>Streptosporangiales</taxon>
        <taxon>Nocardiopsidaceae</taxon>
        <taxon>Actinorugispora</taxon>
    </lineage>
</organism>
<comment type="similarity">
    <text evidence="2">Belongs to the EamA transporter family.</text>
</comment>
<evidence type="ECO:0000256" key="7">
    <source>
        <dbReference type="ARBA" id="ARBA00023136"/>
    </source>
</evidence>
<keyword evidence="11" id="KW-1185">Reference proteome</keyword>
<name>A0A4R6UHX9_9ACTN</name>
<proteinExistence type="inferred from homology"/>
<sequence>MNKGVAYGAGAYLLWGFMPLYWPLVAPSGSVEILAHRMIWSLAVVLGLLLAMRHWRWVLAVLRSPRQILLLTCAALLITLNWGTFIYAVNTGHTLQAALGYFINPLVSVALGVIVFSERLRAAQWAAVALGAVSVAVLSLSYGSLPWMALTMAFTFAFYGLTKKFVRLDGVESLTVETGILFLPALGFVVFLEATGAGTFLSGSSAHAALLIGAGLVTAVPLVLFGAAAHRIPLSLVGLLQFIAPVLQFLVAWLVFREEMSSFRWIGFAVVWTALVVFAVDMIRHSRRGRPAAAPPVGGPDLAVEHR</sequence>
<protein>
    <submittedName>
        <fullName evidence="10">Chloramphenicol-sensitive protein RarD</fullName>
    </submittedName>
</protein>
<evidence type="ECO:0000256" key="6">
    <source>
        <dbReference type="ARBA" id="ARBA00022989"/>
    </source>
</evidence>
<reference evidence="10 11" key="1">
    <citation type="submission" date="2019-03" db="EMBL/GenBank/DDBJ databases">
        <title>Genomic Encyclopedia of Type Strains, Phase IV (KMG-IV): sequencing the most valuable type-strain genomes for metagenomic binning, comparative biology and taxonomic classification.</title>
        <authorList>
            <person name="Goeker M."/>
        </authorList>
    </citation>
    <scope>NUCLEOTIDE SEQUENCE [LARGE SCALE GENOMIC DNA]</scope>
    <source>
        <strain evidence="10 11">DSM 46770</strain>
    </source>
</reference>
<dbReference type="InterPro" id="IPR004626">
    <property type="entry name" value="RarD"/>
</dbReference>
<dbReference type="EMBL" id="SNYN01000030">
    <property type="protein sequence ID" value="TDQ45636.1"/>
    <property type="molecule type" value="Genomic_DNA"/>
</dbReference>
<dbReference type="PANTHER" id="PTHR22911">
    <property type="entry name" value="ACYL-MALONYL CONDENSING ENZYME-RELATED"/>
    <property type="match status" value="1"/>
</dbReference>
<feature type="transmembrane region" description="Helical" evidence="8">
    <location>
        <begin position="236"/>
        <end position="256"/>
    </location>
</feature>
<evidence type="ECO:0000313" key="10">
    <source>
        <dbReference type="EMBL" id="TDQ45636.1"/>
    </source>
</evidence>
<dbReference type="AlphaFoldDB" id="A0A4R6UHX9"/>
<feature type="domain" description="EamA" evidence="9">
    <location>
        <begin position="3"/>
        <end position="139"/>
    </location>
</feature>
<keyword evidence="7 8" id="KW-0472">Membrane</keyword>
<dbReference type="Pfam" id="PF00892">
    <property type="entry name" value="EamA"/>
    <property type="match status" value="1"/>
</dbReference>
<evidence type="ECO:0000256" key="5">
    <source>
        <dbReference type="ARBA" id="ARBA00022692"/>
    </source>
</evidence>
<dbReference type="NCBIfam" id="TIGR00688">
    <property type="entry name" value="rarD"/>
    <property type="match status" value="1"/>
</dbReference>
<feature type="transmembrane region" description="Helical" evidence="8">
    <location>
        <begin position="262"/>
        <end position="280"/>
    </location>
</feature>
<gene>
    <name evidence="10" type="ORF">EV190_13035</name>
</gene>
<evidence type="ECO:0000256" key="1">
    <source>
        <dbReference type="ARBA" id="ARBA00004651"/>
    </source>
</evidence>
<evidence type="ECO:0000256" key="4">
    <source>
        <dbReference type="ARBA" id="ARBA00022475"/>
    </source>
</evidence>
<evidence type="ECO:0000256" key="3">
    <source>
        <dbReference type="ARBA" id="ARBA00022448"/>
    </source>
</evidence>
<dbReference type="Proteomes" id="UP000295281">
    <property type="component" value="Unassembled WGS sequence"/>
</dbReference>